<feature type="transmembrane region" description="Helical" evidence="1">
    <location>
        <begin position="236"/>
        <end position="256"/>
    </location>
</feature>
<keyword evidence="1" id="KW-0472">Membrane</keyword>
<keyword evidence="3" id="KW-1185">Reference proteome</keyword>
<feature type="transmembrane region" description="Helical" evidence="1">
    <location>
        <begin position="325"/>
        <end position="343"/>
    </location>
</feature>
<dbReference type="PANTHER" id="PTHR38434">
    <property type="entry name" value="BLL2549 PROTEIN"/>
    <property type="match status" value="1"/>
</dbReference>
<gene>
    <name evidence="2" type="ORF">SAMN02745131_03108</name>
</gene>
<feature type="transmembrane region" description="Helical" evidence="1">
    <location>
        <begin position="349"/>
        <end position="365"/>
    </location>
</feature>
<dbReference type="AlphaFoldDB" id="A0A1M5D4G6"/>
<sequence>MQQELQELHRTIKQQQEQIILLYNKLGQLGGKTHVVQKKVQFSLENFIGLKLIHIIGIIVLVIGLSIGVKYAIDKDLISEGMRIGLAYGAGLILCLLSARLKSKYLLFSAILFSGGMASIYFTTYGAFVYYSMMPFSIAFIIMILLTVFVVYQALVYNHEEIALLGLVGAYAIPFLISKNSDKPELLFLYITVINIGTIYLGIKRPWKNVGRIAQAVTWVLFLAWAASRYNVKDQWVGYLFMVVFYLLFVFNALSGKISGKVKLQKENFYQLLLNNLALYIGSLFISTPSMNVHSLALVTFINAVVAAILAVVLYSVWKEKQSSLIIGAFAFFLFILFIAFQWTGLTVTFLWLLVALLLFAAGVMRKLKILRMGAIVLLGITLFKLVLFDSLTFTTVQKVISYLVLGILLLVVSYLYQKYRHRMFNEEAEN</sequence>
<evidence type="ECO:0000313" key="2">
    <source>
        <dbReference type="EMBL" id="SHF61929.1"/>
    </source>
</evidence>
<feature type="transmembrane region" description="Helical" evidence="1">
    <location>
        <begin position="106"/>
        <end position="128"/>
    </location>
</feature>
<dbReference type="Proteomes" id="UP000184048">
    <property type="component" value="Unassembled WGS sequence"/>
</dbReference>
<dbReference type="PANTHER" id="PTHR38434:SF1">
    <property type="entry name" value="BLL2549 PROTEIN"/>
    <property type="match status" value="1"/>
</dbReference>
<evidence type="ECO:0000313" key="3">
    <source>
        <dbReference type="Proteomes" id="UP000184048"/>
    </source>
</evidence>
<feature type="transmembrane region" description="Helical" evidence="1">
    <location>
        <begin position="293"/>
        <end position="318"/>
    </location>
</feature>
<feature type="transmembrane region" description="Helical" evidence="1">
    <location>
        <begin position="134"/>
        <end position="155"/>
    </location>
</feature>
<dbReference type="InterPro" id="IPR019286">
    <property type="entry name" value="DUF2339_TM"/>
</dbReference>
<dbReference type="STRING" id="1121884.SAMN02745131_03108"/>
<keyword evidence="1" id="KW-1133">Transmembrane helix</keyword>
<evidence type="ECO:0000256" key="1">
    <source>
        <dbReference type="SAM" id="Phobius"/>
    </source>
</evidence>
<feature type="transmembrane region" description="Helical" evidence="1">
    <location>
        <begin position="81"/>
        <end position="99"/>
    </location>
</feature>
<feature type="transmembrane region" description="Helical" evidence="1">
    <location>
        <begin position="268"/>
        <end position="287"/>
    </location>
</feature>
<dbReference type="EMBL" id="FQUU01000014">
    <property type="protein sequence ID" value="SHF61929.1"/>
    <property type="molecule type" value="Genomic_DNA"/>
</dbReference>
<keyword evidence="1" id="KW-0812">Transmembrane</keyword>
<feature type="transmembrane region" description="Helical" evidence="1">
    <location>
        <begin position="48"/>
        <end position="69"/>
    </location>
</feature>
<organism evidence="2 3">
    <name type="scientific">Flavisolibacter ginsengisoli DSM 18119</name>
    <dbReference type="NCBI Taxonomy" id="1121884"/>
    <lineage>
        <taxon>Bacteria</taxon>
        <taxon>Pseudomonadati</taxon>
        <taxon>Bacteroidota</taxon>
        <taxon>Chitinophagia</taxon>
        <taxon>Chitinophagales</taxon>
        <taxon>Chitinophagaceae</taxon>
        <taxon>Flavisolibacter</taxon>
    </lineage>
</organism>
<reference evidence="2 3" key="1">
    <citation type="submission" date="2016-11" db="EMBL/GenBank/DDBJ databases">
        <authorList>
            <person name="Jaros S."/>
            <person name="Januszkiewicz K."/>
            <person name="Wedrychowicz H."/>
        </authorList>
    </citation>
    <scope>NUCLEOTIDE SEQUENCE [LARGE SCALE GENOMIC DNA]</scope>
    <source>
        <strain evidence="2 3">DSM 18119</strain>
    </source>
</reference>
<feature type="transmembrane region" description="Helical" evidence="1">
    <location>
        <begin position="400"/>
        <end position="417"/>
    </location>
</feature>
<feature type="transmembrane region" description="Helical" evidence="1">
    <location>
        <begin position="162"/>
        <end position="180"/>
    </location>
</feature>
<dbReference type="OrthoDB" id="666059at2"/>
<feature type="transmembrane region" description="Helical" evidence="1">
    <location>
        <begin position="210"/>
        <end position="230"/>
    </location>
</feature>
<accession>A0A1M5D4G6</accession>
<feature type="transmembrane region" description="Helical" evidence="1">
    <location>
        <begin position="186"/>
        <end position="203"/>
    </location>
</feature>
<name>A0A1M5D4G6_9BACT</name>
<proteinExistence type="predicted"/>
<feature type="transmembrane region" description="Helical" evidence="1">
    <location>
        <begin position="370"/>
        <end position="388"/>
    </location>
</feature>
<dbReference type="Pfam" id="PF10101">
    <property type="entry name" value="DUF2339"/>
    <property type="match status" value="2"/>
</dbReference>
<protein>
    <submittedName>
        <fullName evidence="2">Predicted membrane protein</fullName>
    </submittedName>
</protein>